<evidence type="ECO:0000256" key="14">
    <source>
        <dbReference type="ARBA" id="ARBA00023137"/>
    </source>
</evidence>
<keyword evidence="12 18" id="KW-1133">Transmembrane helix</keyword>
<evidence type="ECO:0000256" key="11">
    <source>
        <dbReference type="ARBA" id="ARBA00022840"/>
    </source>
</evidence>
<keyword evidence="5" id="KW-1003">Cell membrane</keyword>
<evidence type="ECO:0000256" key="7">
    <source>
        <dbReference type="ARBA" id="ARBA00022679"/>
    </source>
</evidence>
<dbReference type="GO" id="GO:0005886">
    <property type="term" value="C:plasma membrane"/>
    <property type="evidence" value="ECO:0007669"/>
    <property type="project" value="UniProtKB-SubCell"/>
</dbReference>
<dbReference type="Pfam" id="PF13614">
    <property type="entry name" value="AAA_31"/>
    <property type="match status" value="1"/>
</dbReference>
<comment type="caution">
    <text evidence="21">The sequence shown here is derived from an EMBL/GenBank/DDBJ whole genome shotgun (WGS) entry which is preliminary data.</text>
</comment>
<evidence type="ECO:0000256" key="2">
    <source>
        <dbReference type="ARBA" id="ARBA00007316"/>
    </source>
</evidence>
<evidence type="ECO:0000256" key="4">
    <source>
        <dbReference type="ARBA" id="ARBA00011903"/>
    </source>
</evidence>
<dbReference type="GO" id="GO:0005524">
    <property type="term" value="F:ATP binding"/>
    <property type="evidence" value="ECO:0007669"/>
    <property type="project" value="UniProtKB-KW"/>
</dbReference>
<keyword evidence="8 18" id="KW-0812">Transmembrane</keyword>
<keyword evidence="7" id="KW-0808">Transferase</keyword>
<comment type="subcellular location">
    <subcellularLocation>
        <location evidence="1">Cell inner membrane</location>
        <topology evidence="1">Multi-pass membrane protein</topology>
    </subcellularLocation>
</comment>
<dbReference type="AlphaFoldDB" id="A0A7W6LPZ2"/>
<keyword evidence="14" id="KW-0829">Tyrosine-protein kinase</keyword>
<dbReference type="NCBIfam" id="TIGR01007">
    <property type="entry name" value="eps_fam"/>
    <property type="match status" value="1"/>
</dbReference>
<evidence type="ECO:0000259" key="19">
    <source>
        <dbReference type="Pfam" id="PF02706"/>
    </source>
</evidence>
<accession>A0A7W6LPZ2</accession>
<evidence type="ECO:0000256" key="16">
    <source>
        <dbReference type="SAM" id="Coils"/>
    </source>
</evidence>
<sequence length="719" mass="77377">MVSRIIELEQRDAGEEDRTTRFVESARGTWTVVRRHRVILFVTMALCVLAGAIYILLSTPDYRATASVEVEDVPAGAAGAGAMQNPVSAADTESMMQTELEVLRSRALAEDVARDLALVGSPVFFQGMDARRPAQGQGSLTQRQVEHEQVIKLLRDNLQVELPGKSRVLRISFVSADPALSARVANSYADSLIRADLKRGFESGVQARRFLLGELDGARKDLERAERDLAVYASRTGAVPVEAATDEDKKNDGKKADDRAAKPDAAPVPEGSTAARLAQLNAFRAQAVADRIAAQKRWESAKAASAETLPEVLGNGAMQQLMAERAQARAALVEERQFRKDAHPEMREARARLAALDDQAQAMANTIRASLRQEYEVAAHGEKQIASEIAALEGDARVERGRDMQVSMMGRSVETYRLLHDSLLQRYRDMASQAGFQAGRIQPLDRAAVPTTPFAPHAGRVMLLASLGGIFLGLLLIAARHMFDDAVTSADTLAERVNLPLLGAVLATGDQPAAPDIFVPIAQSLQLASVAGLPRSILVTSAQEEEGKSLTVNALARALAQLDKKVLVIDADMRRPVQHSLFRVNATRGISEVLTGQAKAEDLIVDSGVAGVSLLPCGAVPPNPAELLSTPALDALLGAVRDRYDTVLIDAPPILGMSDAQLLAAKVQVTLLVVEWGRNHHGGLRVAVERLRRAGGSIVGAVLTKAHGRAYEYDYHRGG</sequence>
<organism evidence="21 22">
    <name type="scientific">Sphingobium scionense</name>
    <dbReference type="NCBI Taxonomy" id="1404341"/>
    <lineage>
        <taxon>Bacteria</taxon>
        <taxon>Pseudomonadati</taxon>
        <taxon>Pseudomonadota</taxon>
        <taxon>Alphaproteobacteria</taxon>
        <taxon>Sphingomonadales</taxon>
        <taxon>Sphingomonadaceae</taxon>
        <taxon>Sphingobium</taxon>
    </lineage>
</organism>
<comment type="similarity">
    <text evidence="3">Belongs to the etk/wzc family.</text>
</comment>
<dbReference type="RefSeq" id="WP_188081336.1">
    <property type="nucleotide sequence ID" value="NZ_JACIEU010000004.1"/>
</dbReference>
<proteinExistence type="inferred from homology"/>
<evidence type="ECO:0000256" key="13">
    <source>
        <dbReference type="ARBA" id="ARBA00023136"/>
    </source>
</evidence>
<evidence type="ECO:0000256" key="18">
    <source>
        <dbReference type="SAM" id="Phobius"/>
    </source>
</evidence>
<evidence type="ECO:0000313" key="21">
    <source>
        <dbReference type="EMBL" id="MBB4147488.1"/>
    </source>
</evidence>
<dbReference type="SUPFAM" id="SSF52540">
    <property type="entry name" value="P-loop containing nucleoside triphosphate hydrolases"/>
    <property type="match status" value="1"/>
</dbReference>
<dbReference type="PANTHER" id="PTHR32309">
    <property type="entry name" value="TYROSINE-PROTEIN KINASE"/>
    <property type="match status" value="1"/>
</dbReference>
<evidence type="ECO:0000259" key="20">
    <source>
        <dbReference type="Pfam" id="PF13614"/>
    </source>
</evidence>
<evidence type="ECO:0000256" key="3">
    <source>
        <dbReference type="ARBA" id="ARBA00008883"/>
    </source>
</evidence>
<feature type="coiled-coil region" evidence="16">
    <location>
        <begin position="208"/>
        <end position="235"/>
    </location>
</feature>
<dbReference type="Pfam" id="PF02706">
    <property type="entry name" value="Wzz"/>
    <property type="match status" value="1"/>
</dbReference>
<evidence type="ECO:0000256" key="1">
    <source>
        <dbReference type="ARBA" id="ARBA00004429"/>
    </source>
</evidence>
<feature type="domain" description="Polysaccharide chain length determinant N-terminal" evidence="19">
    <location>
        <begin position="31"/>
        <end position="116"/>
    </location>
</feature>
<keyword evidence="16" id="KW-0175">Coiled coil</keyword>
<reference evidence="21 22" key="1">
    <citation type="submission" date="2020-08" db="EMBL/GenBank/DDBJ databases">
        <title>Genomic Encyclopedia of Type Strains, Phase IV (KMG-IV): sequencing the most valuable type-strain genomes for metagenomic binning, comparative biology and taxonomic classification.</title>
        <authorList>
            <person name="Goeker M."/>
        </authorList>
    </citation>
    <scope>NUCLEOTIDE SEQUENCE [LARGE SCALE GENOMIC DNA]</scope>
    <source>
        <strain evidence="21 22">DSM 19371</strain>
    </source>
</reference>
<dbReference type="CDD" id="cd05387">
    <property type="entry name" value="BY-kinase"/>
    <property type="match status" value="1"/>
</dbReference>
<keyword evidence="13 18" id="KW-0472">Membrane</keyword>
<evidence type="ECO:0000256" key="5">
    <source>
        <dbReference type="ARBA" id="ARBA00022475"/>
    </source>
</evidence>
<name>A0A7W6LPZ2_9SPHN</name>
<keyword evidence="6" id="KW-0997">Cell inner membrane</keyword>
<evidence type="ECO:0000256" key="8">
    <source>
        <dbReference type="ARBA" id="ARBA00022692"/>
    </source>
</evidence>
<comment type="catalytic activity">
    <reaction evidence="15">
        <text>L-tyrosyl-[protein] + ATP = O-phospho-L-tyrosyl-[protein] + ADP + H(+)</text>
        <dbReference type="Rhea" id="RHEA:10596"/>
        <dbReference type="Rhea" id="RHEA-COMP:10136"/>
        <dbReference type="Rhea" id="RHEA-COMP:20101"/>
        <dbReference type="ChEBI" id="CHEBI:15378"/>
        <dbReference type="ChEBI" id="CHEBI:30616"/>
        <dbReference type="ChEBI" id="CHEBI:46858"/>
        <dbReference type="ChEBI" id="CHEBI:61978"/>
        <dbReference type="ChEBI" id="CHEBI:456216"/>
        <dbReference type="EC" id="2.7.10.2"/>
    </reaction>
</comment>
<dbReference type="InterPro" id="IPR027417">
    <property type="entry name" value="P-loop_NTPase"/>
</dbReference>
<dbReference type="EC" id="2.7.10.2" evidence="4"/>
<comment type="similarity">
    <text evidence="2">Belongs to the CpsD/CapB family.</text>
</comment>
<feature type="domain" description="AAA" evidence="20">
    <location>
        <begin position="547"/>
        <end position="665"/>
    </location>
</feature>
<keyword evidence="9" id="KW-0547">Nucleotide-binding</keyword>
<evidence type="ECO:0000256" key="9">
    <source>
        <dbReference type="ARBA" id="ARBA00022741"/>
    </source>
</evidence>
<feature type="compositionally biased region" description="Basic and acidic residues" evidence="17">
    <location>
        <begin position="246"/>
        <end position="262"/>
    </location>
</feature>
<feature type="transmembrane region" description="Helical" evidence="18">
    <location>
        <begin position="38"/>
        <end position="57"/>
    </location>
</feature>
<dbReference type="PANTHER" id="PTHR32309:SF13">
    <property type="entry name" value="FERRIC ENTEROBACTIN TRANSPORT PROTEIN FEPE"/>
    <property type="match status" value="1"/>
</dbReference>
<keyword evidence="22" id="KW-1185">Reference proteome</keyword>
<dbReference type="InterPro" id="IPR025669">
    <property type="entry name" value="AAA_dom"/>
</dbReference>
<dbReference type="Gene3D" id="3.40.50.300">
    <property type="entry name" value="P-loop containing nucleotide triphosphate hydrolases"/>
    <property type="match status" value="1"/>
</dbReference>
<keyword evidence="10" id="KW-0418">Kinase</keyword>
<evidence type="ECO:0000256" key="17">
    <source>
        <dbReference type="SAM" id="MobiDB-lite"/>
    </source>
</evidence>
<dbReference type="Proteomes" id="UP000590524">
    <property type="component" value="Unassembled WGS sequence"/>
</dbReference>
<evidence type="ECO:0000256" key="10">
    <source>
        <dbReference type="ARBA" id="ARBA00022777"/>
    </source>
</evidence>
<dbReference type="InterPro" id="IPR050445">
    <property type="entry name" value="Bact_polysacc_biosynth/exp"/>
</dbReference>
<evidence type="ECO:0000256" key="6">
    <source>
        <dbReference type="ARBA" id="ARBA00022519"/>
    </source>
</evidence>
<dbReference type="InterPro" id="IPR005702">
    <property type="entry name" value="Wzc-like_C"/>
</dbReference>
<keyword evidence="11" id="KW-0067">ATP-binding</keyword>
<evidence type="ECO:0000313" key="22">
    <source>
        <dbReference type="Proteomes" id="UP000590524"/>
    </source>
</evidence>
<evidence type="ECO:0000256" key="15">
    <source>
        <dbReference type="ARBA" id="ARBA00051245"/>
    </source>
</evidence>
<dbReference type="EMBL" id="JACIEU010000004">
    <property type="protein sequence ID" value="MBB4147488.1"/>
    <property type="molecule type" value="Genomic_DNA"/>
</dbReference>
<gene>
    <name evidence="21" type="ORF">GGQ90_001259</name>
</gene>
<feature type="region of interest" description="Disordered" evidence="17">
    <location>
        <begin position="242"/>
        <end position="271"/>
    </location>
</feature>
<dbReference type="InterPro" id="IPR003856">
    <property type="entry name" value="LPS_length_determ_N"/>
</dbReference>
<dbReference type="GO" id="GO:0004715">
    <property type="term" value="F:non-membrane spanning protein tyrosine kinase activity"/>
    <property type="evidence" value="ECO:0007669"/>
    <property type="project" value="UniProtKB-EC"/>
</dbReference>
<protein>
    <recommendedName>
        <fullName evidence="4">non-specific protein-tyrosine kinase</fullName>
        <ecNumber evidence="4">2.7.10.2</ecNumber>
    </recommendedName>
</protein>
<evidence type="ECO:0000256" key="12">
    <source>
        <dbReference type="ARBA" id="ARBA00022989"/>
    </source>
</evidence>